<dbReference type="SMART" id="SM00823">
    <property type="entry name" value="PKS_PP"/>
    <property type="match status" value="2"/>
</dbReference>
<dbReference type="SUPFAM" id="SSF47336">
    <property type="entry name" value="ACP-like"/>
    <property type="match status" value="2"/>
</dbReference>
<dbReference type="InterPro" id="IPR020806">
    <property type="entry name" value="PKS_PP-bd"/>
</dbReference>
<sequence length="350" mass="37731">MNLALDNVVQDFIVSNGKIAQSYFDLSGKIIDSLCESHSAREAVLLRLIEQAQLVTSQYLEAHQQVVQSLYLNHQDLATERREAPPLSVTPLRVVPAAPLPEAPAEAPGYEAWLREEISAMSGLPAADIDLQQRFDEMGLDSLSRVNLFDALGQAFPETRAHAEHFFDLQSPAEVLAQLASAPATGPVDVAGQVLALLAEITGFDAAELDPRQPYEEQGLDSLIRLDFLDLVTRQWPALKPHESELSEAVCAQQTIAQVTRLLADGPRAEAADAAPIAPDERLREAVAPLLAEQGADASRPFAELGLTGFDRAALCERMASTCSTSAFAGEALMSRRSPEDAAALLGRMG</sequence>
<dbReference type="Gene3D" id="1.10.1200.10">
    <property type="entry name" value="ACP-like"/>
    <property type="match status" value="2"/>
</dbReference>
<keyword evidence="1" id="KW-0596">Phosphopantetheine</keyword>
<organism evidence="4 5">
    <name type="scientific">Metapseudomonas otitidis</name>
    <dbReference type="NCBI Taxonomy" id="319939"/>
    <lineage>
        <taxon>Bacteria</taxon>
        <taxon>Pseudomonadati</taxon>
        <taxon>Pseudomonadota</taxon>
        <taxon>Gammaproteobacteria</taxon>
        <taxon>Pseudomonadales</taxon>
        <taxon>Pseudomonadaceae</taxon>
        <taxon>Metapseudomonas</taxon>
    </lineage>
</organism>
<evidence type="ECO:0000313" key="5">
    <source>
        <dbReference type="Proteomes" id="UP000501237"/>
    </source>
</evidence>
<dbReference type="Proteomes" id="UP000501237">
    <property type="component" value="Chromosome"/>
</dbReference>
<gene>
    <name evidence="4" type="ORF">PtoMrB4_42260</name>
</gene>
<protein>
    <recommendedName>
        <fullName evidence="3">Carrier domain-containing protein</fullName>
    </recommendedName>
</protein>
<evidence type="ECO:0000259" key="3">
    <source>
        <dbReference type="PROSITE" id="PS50075"/>
    </source>
</evidence>
<dbReference type="AlphaFoldDB" id="A0A679GS06"/>
<feature type="domain" description="Carrier" evidence="3">
    <location>
        <begin position="105"/>
        <end position="183"/>
    </location>
</feature>
<evidence type="ECO:0000256" key="1">
    <source>
        <dbReference type="ARBA" id="ARBA00022450"/>
    </source>
</evidence>
<evidence type="ECO:0000313" key="4">
    <source>
        <dbReference type="EMBL" id="BCA30249.1"/>
    </source>
</evidence>
<name>A0A679GS06_9GAMM</name>
<reference evidence="4 5" key="1">
    <citation type="journal article" date="2020" name="Microbiol. Resour. Announc.">
        <title>Complete genome sequence of Pseudomonas otitidis strain MrB4, isolated from Lake Biwa in Japan.</title>
        <authorList>
            <person name="Miyazaki K."/>
            <person name="Hase E."/>
            <person name="Maruya T."/>
        </authorList>
    </citation>
    <scope>NUCLEOTIDE SEQUENCE [LARGE SCALE GENOMIC DNA]</scope>
    <source>
        <strain evidence="4 5">MrB4</strain>
    </source>
</reference>
<dbReference type="PROSITE" id="PS50075">
    <property type="entry name" value="CARRIER"/>
    <property type="match status" value="1"/>
</dbReference>
<dbReference type="InterPro" id="IPR009081">
    <property type="entry name" value="PP-bd_ACP"/>
</dbReference>
<evidence type="ECO:0000256" key="2">
    <source>
        <dbReference type="ARBA" id="ARBA00022553"/>
    </source>
</evidence>
<dbReference type="RefSeq" id="WP_172434408.1">
    <property type="nucleotide sequence ID" value="NZ_AP022642.1"/>
</dbReference>
<dbReference type="GeneID" id="57399442"/>
<dbReference type="EMBL" id="AP022642">
    <property type="protein sequence ID" value="BCA30249.1"/>
    <property type="molecule type" value="Genomic_DNA"/>
</dbReference>
<dbReference type="Pfam" id="PF00550">
    <property type="entry name" value="PP-binding"/>
    <property type="match status" value="2"/>
</dbReference>
<dbReference type="KEGG" id="poj:PtoMrB4_42260"/>
<keyword evidence="2" id="KW-0597">Phosphoprotein</keyword>
<proteinExistence type="predicted"/>
<dbReference type="GO" id="GO:0031177">
    <property type="term" value="F:phosphopantetheine binding"/>
    <property type="evidence" value="ECO:0007669"/>
    <property type="project" value="InterPro"/>
</dbReference>
<accession>A0A679GS06</accession>
<dbReference type="InterPro" id="IPR036736">
    <property type="entry name" value="ACP-like_sf"/>
</dbReference>